<name>A0A3N7G3A8_POPTR</name>
<dbReference type="EMBL" id="CM009291">
    <property type="protein sequence ID" value="RQO86974.2"/>
    <property type="molecule type" value="Genomic_DNA"/>
</dbReference>
<keyword evidence="2" id="KW-1185">Reference proteome</keyword>
<reference evidence="1 2" key="1">
    <citation type="journal article" date="2006" name="Science">
        <title>The genome of black cottonwood, Populus trichocarpa (Torr. &amp; Gray).</title>
        <authorList>
            <person name="Tuskan G.A."/>
            <person name="Difazio S."/>
            <person name="Jansson S."/>
            <person name="Bohlmann J."/>
            <person name="Grigoriev I."/>
            <person name="Hellsten U."/>
            <person name="Putnam N."/>
            <person name="Ralph S."/>
            <person name="Rombauts S."/>
            <person name="Salamov A."/>
            <person name="Schein J."/>
            <person name="Sterck L."/>
            <person name="Aerts A."/>
            <person name="Bhalerao R.R."/>
            <person name="Bhalerao R.P."/>
            <person name="Blaudez D."/>
            <person name="Boerjan W."/>
            <person name="Brun A."/>
            <person name="Brunner A."/>
            <person name="Busov V."/>
            <person name="Campbell M."/>
            <person name="Carlson J."/>
            <person name="Chalot M."/>
            <person name="Chapman J."/>
            <person name="Chen G.L."/>
            <person name="Cooper D."/>
            <person name="Coutinho P.M."/>
            <person name="Couturier J."/>
            <person name="Covert S."/>
            <person name="Cronk Q."/>
            <person name="Cunningham R."/>
            <person name="Davis J."/>
            <person name="Degroeve S."/>
            <person name="Dejardin A."/>
            <person name="Depamphilis C."/>
            <person name="Detter J."/>
            <person name="Dirks B."/>
            <person name="Dubchak I."/>
            <person name="Duplessis S."/>
            <person name="Ehlting J."/>
            <person name="Ellis B."/>
            <person name="Gendler K."/>
            <person name="Goodstein D."/>
            <person name="Gribskov M."/>
            <person name="Grimwood J."/>
            <person name="Groover A."/>
            <person name="Gunter L."/>
            <person name="Hamberger B."/>
            <person name="Heinze B."/>
            <person name="Helariutta Y."/>
            <person name="Henrissat B."/>
            <person name="Holligan D."/>
            <person name="Holt R."/>
            <person name="Huang W."/>
            <person name="Islam-Faridi N."/>
            <person name="Jones S."/>
            <person name="Jones-Rhoades M."/>
            <person name="Jorgensen R."/>
            <person name="Joshi C."/>
            <person name="Kangasjarvi J."/>
            <person name="Karlsson J."/>
            <person name="Kelleher C."/>
            <person name="Kirkpatrick R."/>
            <person name="Kirst M."/>
            <person name="Kohler A."/>
            <person name="Kalluri U."/>
            <person name="Larimer F."/>
            <person name="Leebens-Mack J."/>
            <person name="Leple J.C."/>
            <person name="Locascio P."/>
            <person name="Lou Y."/>
            <person name="Lucas S."/>
            <person name="Martin F."/>
            <person name="Montanini B."/>
            <person name="Napoli C."/>
            <person name="Nelson D.R."/>
            <person name="Nelson C."/>
            <person name="Nieminen K."/>
            <person name="Nilsson O."/>
            <person name="Pereda V."/>
            <person name="Peter G."/>
            <person name="Philippe R."/>
            <person name="Pilate G."/>
            <person name="Poliakov A."/>
            <person name="Razumovskaya J."/>
            <person name="Richardson P."/>
            <person name="Rinaldi C."/>
            <person name="Ritland K."/>
            <person name="Rouze P."/>
            <person name="Ryaboy D."/>
            <person name="Schmutz J."/>
            <person name="Schrader J."/>
            <person name="Segerman B."/>
            <person name="Shin H."/>
            <person name="Siddiqui A."/>
            <person name="Sterky F."/>
            <person name="Terry A."/>
            <person name="Tsai C.J."/>
            <person name="Uberbacher E."/>
            <person name="Unneberg P."/>
            <person name="Vahala J."/>
            <person name="Wall K."/>
            <person name="Wessler S."/>
            <person name="Yang G."/>
            <person name="Yin T."/>
            <person name="Douglas C."/>
            <person name="Marra M."/>
            <person name="Sandberg G."/>
            <person name="Van de Peer Y."/>
            <person name="Rokhsar D."/>
        </authorList>
    </citation>
    <scope>NUCLEOTIDE SEQUENCE [LARGE SCALE GENOMIC DNA]</scope>
    <source>
        <strain evidence="2">cv. Nisqually</strain>
    </source>
</reference>
<sequence length="822" mass="94043">MARWDEILSIPVQNPPTLEFSASDIVWSKVGGWRDNLDRLALIPFARVDDFVRGEPANKDCPTRFHVEARRRRPPQTSYKQKVDGILEYILYWCSFGPDDHRKGGIVRPSRTTYVPKKKNAGRPNTKRGYTCHFIVKRLISEPSVALIIYNQDKHVDKKGLPCHGPQDKKAEGTHAMFAPYISEDLRLRVLSLLYVGVSVETIMQRHNESVERQGGPCNRDDLLTHRYVRRQEKSIRCSTFELDTDDAVSINMWVESHLNQVFFFEDFSDSEPFTLGIQTEWQLQQMIRFGNRSLVASDSRFGTNKLKYPVHSLVVFNSDNKAIPVAWIITPRFANADAHRRMRALYNRVRTKDPSWKLAGFIVDHPLTDILTIRDVFQCSVLTSFWRVRHAWLKNRIKRCMETELRVQISKWLGQTVYDICRGQATVGLFEVLMEDFLDGSSFMDYFKATWYPRIRSWTTAIKTLPLASQGTCAAMEFYHNQLKVRLLNEKKPGVYQRADWLVDKLGTKVHSYFWLDEYSEKDDFARYWKDEWVSGLTSWRKALKIPDSDVVMDGRCAKVTDQLYRDRVYVVWNPGSQFAICDCRWAEMGNLCEHVFKVIKLCHDKRSVSLAVSVQRKLDGLVNLDSCQTNAGTTWRKAVNSLEQLVVRGTNSSNQDRELVNENHHIDKDMSSPNENDYQERDRHGLSRGITGDFVEVASDESLENGDRIVNNAGSSTSKSPPSIDVLTDQGRHEHNSIMDVEPSSINIPPSVKGSMKQCAVTNQNIACNKDPKPSVISNTADASTDKASDSQMIDRIQTLTGTTDDEVMKPKSEGGSTKQ</sequence>
<organism evidence="1 2">
    <name type="scientific">Populus trichocarpa</name>
    <name type="common">Western balsam poplar</name>
    <name type="synonym">Populus balsamifera subsp. trichocarpa</name>
    <dbReference type="NCBI Taxonomy" id="3694"/>
    <lineage>
        <taxon>Eukaryota</taxon>
        <taxon>Viridiplantae</taxon>
        <taxon>Streptophyta</taxon>
        <taxon>Embryophyta</taxon>
        <taxon>Tracheophyta</taxon>
        <taxon>Spermatophyta</taxon>
        <taxon>Magnoliopsida</taxon>
        <taxon>eudicotyledons</taxon>
        <taxon>Gunneridae</taxon>
        <taxon>Pentapetalae</taxon>
        <taxon>rosids</taxon>
        <taxon>fabids</taxon>
        <taxon>Malpighiales</taxon>
        <taxon>Salicaceae</taxon>
        <taxon>Saliceae</taxon>
        <taxon>Populus</taxon>
    </lineage>
</organism>
<comment type="caution">
    <text evidence="1">The sequence shown here is derived from an EMBL/GenBank/DDBJ whole genome shotgun (WGS) entry which is preliminary data.</text>
</comment>
<evidence type="ECO:0000313" key="1">
    <source>
        <dbReference type="EMBL" id="RQO86974.2"/>
    </source>
</evidence>
<dbReference type="Proteomes" id="UP000006729">
    <property type="component" value="Chromosome 2"/>
</dbReference>
<evidence type="ECO:0000313" key="2">
    <source>
        <dbReference type="Proteomes" id="UP000006729"/>
    </source>
</evidence>
<proteinExistence type="predicted"/>
<dbReference type="InParanoid" id="A0A3N7G3A8"/>
<gene>
    <name evidence="1" type="ORF">POPTR_002G140800v4</name>
</gene>
<dbReference type="AlphaFoldDB" id="A0A3N7G3A8"/>
<accession>A0A3N7G3A8</accession>
<feature type="non-terminal residue" evidence="1">
    <location>
        <position position="822"/>
    </location>
</feature>
<protein>
    <submittedName>
        <fullName evidence="1">Uncharacterized protein</fullName>
    </submittedName>
</protein>